<feature type="region of interest" description="Disordered" evidence="1">
    <location>
        <begin position="791"/>
        <end position="830"/>
    </location>
</feature>
<dbReference type="InParanoid" id="A0A165HJ17"/>
<feature type="compositionally biased region" description="Basic residues" evidence="1">
    <location>
        <begin position="615"/>
        <end position="628"/>
    </location>
</feature>
<dbReference type="Proteomes" id="UP000076842">
    <property type="component" value="Unassembled WGS sequence"/>
</dbReference>
<feature type="region of interest" description="Disordered" evidence="1">
    <location>
        <begin position="612"/>
        <end position="643"/>
    </location>
</feature>
<reference evidence="2 3" key="1">
    <citation type="journal article" date="2016" name="Mol. Biol. Evol.">
        <title>Comparative Genomics of Early-Diverging Mushroom-Forming Fungi Provides Insights into the Origins of Lignocellulose Decay Capabilities.</title>
        <authorList>
            <person name="Nagy L.G."/>
            <person name="Riley R."/>
            <person name="Tritt A."/>
            <person name="Adam C."/>
            <person name="Daum C."/>
            <person name="Floudas D."/>
            <person name="Sun H."/>
            <person name="Yadav J.S."/>
            <person name="Pangilinan J."/>
            <person name="Larsson K.H."/>
            <person name="Matsuura K."/>
            <person name="Barry K."/>
            <person name="Labutti K."/>
            <person name="Kuo R."/>
            <person name="Ohm R.A."/>
            <person name="Bhattacharya S.S."/>
            <person name="Shirouzu T."/>
            <person name="Yoshinaga Y."/>
            <person name="Martin F.M."/>
            <person name="Grigoriev I.V."/>
            <person name="Hibbett D.S."/>
        </authorList>
    </citation>
    <scope>NUCLEOTIDE SEQUENCE [LARGE SCALE GENOMIC DNA]</scope>
    <source>
        <strain evidence="2 3">HHB12733</strain>
    </source>
</reference>
<accession>A0A165HJ17</accession>
<dbReference type="EMBL" id="KV423941">
    <property type="protein sequence ID" value="KZT59363.1"/>
    <property type="molecule type" value="Genomic_DNA"/>
</dbReference>
<protein>
    <submittedName>
        <fullName evidence="2">Uncharacterized protein</fullName>
    </submittedName>
</protein>
<evidence type="ECO:0000313" key="3">
    <source>
        <dbReference type="Proteomes" id="UP000076842"/>
    </source>
</evidence>
<evidence type="ECO:0000313" key="2">
    <source>
        <dbReference type="EMBL" id="KZT59363.1"/>
    </source>
</evidence>
<proteinExistence type="predicted"/>
<organism evidence="2 3">
    <name type="scientific">Calocera cornea HHB12733</name>
    <dbReference type="NCBI Taxonomy" id="1353952"/>
    <lineage>
        <taxon>Eukaryota</taxon>
        <taxon>Fungi</taxon>
        <taxon>Dikarya</taxon>
        <taxon>Basidiomycota</taxon>
        <taxon>Agaricomycotina</taxon>
        <taxon>Dacrymycetes</taxon>
        <taxon>Dacrymycetales</taxon>
        <taxon>Dacrymycetaceae</taxon>
        <taxon>Calocera</taxon>
    </lineage>
</organism>
<keyword evidence="3" id="KW-1185">Reference proteome</keyword>
<dbReference type="AlphaFoldDB" id="A0A165HJ17"/>
<evidence type="ECO:0000256" key="1">
    <source>
        <dbReference type="SAM" id="MobiDB-lite"/>
    </source>
</evidence>
<name>A0A165HJ17_9BASI</name>
<sequence length="830" mass="94209">MCAALKIPTDDVGVERWSADIETMMGWLEDWSQIANPLIELFYYAELPEDLPTQLTAFLELIMRVAQRLEDKGAVINFEQGRYLQLQLIRILPVWRQKFPLLSRWKMETPANAFDIETDYGFLELFRRVGREKSILSVTWDMRIRILHAHIWQSMLTLHGPPPRLDVSTKEEAAEFVHSTGQLLALINQSAIWLNVGTVGGLLKAMILQHALYCRDTVWMHGIKIEDTIVTFGVIPEEMRHYVLGRTPFLWGKLLESNPLLNTRRAWFGEDPLRKDFLRAAIATQYASELTGTVHLAGEWANGDPRSIRWYLESASYFHDCYVNQVGQPPEIVELFNQFLADIDELLNLMPDVMLIPIPAEYVRGTRIPEVLLARRFRPLEGITRRPAKEDIHCEKPLLILEHWIQKFRSQRNWLAAQPEDPAAVRTAATTVAIFFATYNESALQSSSDELRQAVIELLDLLEKSINSTNTALWKYMPDRSNIPPGWRGAAISVGDVKTYVEQEARMLNDVFQHRPEAIYGVRYGVSLSSMFENMKLQQKGSTTTIASATETSDSTDQSFAMQVDNPHRTTTLHPTEDHSAEVISMLEEEPHDEESELSNSQTKVITVETLKTRGPTRKKRAQRRRKTQPAAVFPTGKPSRWSVMDDPRRGHYTFYSSGIFGNFTLLSLDRVHSDAILPIWHEGAAEWGYHDIDPKPILVGFLWITLKNAKHASKHRRVHCQLVCGFNFAGGVGDTHAGRAISAASLATIARCTSEMVCQTNAVNPDTDEGQSAVPADKFCRPEEFVRKKDLPDKDNMYEEIAPQLGLEGRPPLSQAEQKTLASKEAEEP</sequence>
<gene>
    <name evidence="2" type="ORF">CALCODRAFT_507570</name>
</gene>